<protein>
    <submittedName>
        <fullName evidence="2">Uncharacterized protein</fullName>
    </submittedName>
</protein>
<accession>A0ABY2FV34</accession>
<keyword evidence="1" id="KW-0472">Membrane</keyword>
<comment type="caution">
    <text evidence="2">The sequence shown here is derived from an EMBL/GenBank/DDBJ whole genome shotgun (WGS) entry which is preliminary data.</text>
</comment>
<evidence type="ECO:0000313" key="2">
    <source>
        <dbReference type="EMBL" id="TDX92036.1"/>
    </source>
</evidence>
<reference evidence="2 3" key="1">
    <citation type="submission" date="2019-03" db="EMBL/GenBank/DDBJ databases">
        <title>Genomic Encyclopedia of Archaeal and Bacterial Type Strains, Phase II (KMG-II): from individual species to whole genera.</title>
        <authorList>
            <person name="Goeker M."/>
        </authorList>
    </citation>
    <scope>NUCLEOTIDE SEQUENCE [LARGE SCALE GENOMIC DNA]</scope>
    <source>
        <strain evidence="2 3">DSM 15235</strain>
    </source>
</reference>
<keyword evidence="1" id="KW-1133">Transmembrane helix</keyword>
<name>A0ABY2FV34_9FLAO</name>
<gene>
    <name evidence="2" type="ORF">BCF50_3178</name>
</gene>
<keyword evidence="3" id="KW-1185">Reference proteome</keyword>
<keyword evidence="1" id="KW-0812">Transmembrane</keyword>
<organism evidence="2 3">
    <name type="scientific">Chryseobacterium daecheongense</name>
    <dbReference type="NCBI Taxonomy" id="192389"/>
    <lineage>
        <taxon>Bacteria</taxon>
        <taxon>Pseudomonadati</taxon>
        <taxon>Bacteroidota</taxon>
        <taxon>Flavobacteriia</taxon>
        <taxon>Flavobacteriales</taxon>
        <taxon>Weeksellaceae</taxon>
        <taxon>Chryseobacterium group</taxon>
        <taxon>Chryseobacterium</taxon>
    </lineage>
</organism>
<proteinExistence type="predicted"/>
<evidence type="ECO:0000256" key="1">
    <source>
        <dbReference type="SAM" id="Phobius"/>
    </source>
</evidence>
<dbReference type="Proteomes" id="UP000295709">
    <property type="component" value="Unassembled WGS sequence"/>
</dbReference>
<dbReference type="EMBL" id="SOQW01000003">
    <property type="protein sequence ID" value="TDX92036.1"/>
    <property type="molecule type" value="Genomic_DNA"/>
</dbReference>
<sequence>MINDVINNKYRNNLIKKTKQPGHYDQAVFKWVLKINYETTTPLKESVFGVLLSLVVTLTVFINAPGFAAL</sequence>
<evidence type="ECO:0000313" key="3">
    <source>
        <dbReference type="Proteomes" id="UP000295709"/>
    </source>
</evidence>
<feature type="transmembrane region" description="Helical" evidence="1">
    <location>
        <begin position="47"/>
        <end position="69"/>
    </location>
</feature>